<evidence type="ECO:0000313" key="2">
    <source>
        <dbReference type="Proteomes" id="UP001281410"/>
    </source>
</evidence>
<organism evidence="1 2">
    <name type="scientific">Dipteronia sinensis</name>
    <dbReference type="NCBI Taxonomy" id="43782"/>
    <lineage>
        <taxon>Eukaryota</taxon>
        <taxon>Viridiplantae</taxon>
        <taxon>Streptophyta</taxon>
        <taxon>Embryophyta</taxon>
        <taxon>Tracheophyta</taxon>
        <taxon>Spermatophyta</taxon>
        <taxon>Magnoliopsida</taxon>
        <taxon>eudicotyledons</taxon>
        <taxon>Gunneridae</taxon>
        <taxon>Pentapetalae</taxon>
        <taxon>rosids</taxon>
        <taxon>malvids</taxon>
        <taxon>Sapindales</taxon>
        <taxon>Sapindaceae</taxon>
        <taxon>Hippocastanoideae</taxon>
        <taxon>Acereae</taxon>
        <taxon>Dipteronia</taxon>
    </lineage>
</organism>
<dbReference type="Proteomes" id="UP001281410">
    <property type="component" value="Unassembled WGS sequence"/>
</dbReference>
<evidence type="ECO:0000313" key="1">
    <source>
        <dbReference type="EMBL" id="KAK3189260.1"/>
    </source>
</evidence>
<dbReference type="PANTHER" id="PTHR36715:SF1">
    <property type="entry name" value="PROTEIN, PUTATIVE-RELATED"/>
    <property type="match status" value="1"/>
</dbReference>
<comment type="caution">
    <text evidence="1">The sequence shown here is derived from an EMBL/GenBank/DDBJ whole genome shotgun (WGS) entry which is preliminary data.</text>
</comment>
<accession>A0AAD9ZRZ8</accession>
<reference evidence="1" key="1">
    <citation type="journal article" date="2023" name="Plant J.">
        <title>Genome sequences and population genomics provide insights into the demographic history, inbreeding, and mutation load of two 'living fossil' tree species of Dipteronia.</title>
        <authorList>
            <person name="Feng Y."/>
            <person name="Comes H.P."/>
            <person name="Chen J."/>
            <person name="Zhu S."/>
            <person name="Lu R."/>
            <person name="Zhang X."/>
            <person name="Li P."/>
            <person name="Qiu J."/>
            <person name="Olsen K.M."/>
            <person name="Qiu Y."/>
        </authorList>
    </citation>
    <scope>NUCLEOTIDE SEQUENCE</scope>
    <source>
        <strain evidence="1">NBL</strain>
    </source>
</reference>
<proteinExistence type="predicted"/>
<dbReference type="PANTHER" id="PTHR36715">
    <property type="entry name" value="BNAANNG41370D PROTEIN"/>
    <property type="match status" value="1"/>
</dbReference>
<dbReference type="EMBL" id="JANJYJ010000009">
    <property type="protein sequence ID" value="KAK3189260.1"/>
    <property type="molecule type" value="Genomic_DNA"/>
</dbReference>
<sequence>MEIPVINRIIEFETNMKALHNPSFASQILSISNTFMKWSALILALIASFTTIINRVKILIIRLQTHPALASQQLDLIDDDDYDSETASSCSFSEVENDEEEDDEIVTTSFRVDQDFCVRGSGHVYIDEQWRNGNMGLRRRRRSIGDLFSWSEFTGGKSVVKLWEDLGFGLGFDDVDEDESDVVRGSDSGNLFAIYHMNSDREIGKIGSVFSAKREISALVPTSSSSPSVIVAAAAESSGRVALRAWDARIGSRIPAIIAEWGPKLGNVIGVSAGGEDKVYVRDDVSCALTVGDMRKVNAPLEDLTETEADTWWDADAVVVTDEYFR</sequence>
<protein>
    <submittedName>
        <fullName evidence="1">Uncharacterized protein</fullName>
    </submittedName>
</protein>
<gene>
    <name evidence="1" type="ORF">Dsin_028821</name>
</gene>
<dbReference type="AlphaFoldDB" id="A0AAD9ZRZ8"/>
<name>A0AAD9ZRZ8_9ROSI</name>
<keyword evidence="2" id="KW-1185">Reference proteome</keyword>